<accession>A0A1E5UIV8</accession>
<name>A0A1E5UIV8_9POAL</name>
<feature type="region of interest" description="Disordered" evidence="1">
    <location>
        <begin position="1"/>
        <end position="47"/>
    </location>
</feature>
<feature type="compositionally biased region" description="Polar residues" evidence="1">
    <location>
        <begin position="17"/>
        <end position="30"/>
    </location>
</feature>
<protein>
    <submittedName>
        <fullName evidence="2">Uncharacterized protein</fullName>
    </submittedName>
</protein>
<feature type="compositionally biased region" description="Low complexity" evidence="1">
    <location>
        <begin position="1"/>
        <end position="12"/>
    </location>
</feature>
<dbReference type="STRING" id="888268.A0A1E5UIV8"/>
<dbReference type="EMBL" id="LWDX02075720">
    <property type="protein sequence ID" value="OEL12810.1"/>
    <property type="molecule type" value="Genomic_DNA"/>
</dbReference>
<dbReference type="AlphaFoldDB" id="A0A1E5UIV8"/>
<evidence type="ECO:0000313" key="3">
    <source>
        <dbReference type="Proteomes" id="UP000095767"/>
    </source>
</evidence>
<organism evidence="2 3">
    <name type="scientific">Dichanthelium oligosanthes</name>
    <dbReference type="NCBI Taxonomy" id="888268"/>
    <lineage>
        <taxon>Eukaryota</taxon>
        <taxon>Viridiplantae</taxon>
        <taxon>Streptophyta</taxon>
        <taxon>Embryophyta</taxon>
        <taxon>Tracheophyta</taxon>
        <taxon>Spermatophyta</taxon>
        <taxon>Magnoliopsida</taxon>
        <taxon>Liliopsida</taxon>
        <taxon>Poales</taxon>
        <taxon>Poaceae</taxon>
        <taxon>PACMAD clade</taxon>
        <taxon>Panicoideae</taxon>
        <taxon>Panicodae</taxon>
        <taxon>Paniceae</taxon>
        <taxon>Dichantheliinae</taxon>
        <taxon>Dichanthelium</taxon>
    </lineage>
</organism>
<comment type="caution">
    <text evidence="2">The sequence shown here is derived from an EMBL/GenBank/DDBJ whole genome shotgun (WGS) entry which is preliminary data.</text>
</comment>
<proteinExistence type="predicted"/>
<sequence>MRGGAAPAAGAGHHQRWSGSAGTTPRSLSTGSSPRGSDRGSDDGEELVEVTLDLQEDDSIILPVSYTHLDVKEAPEGRGGARSR</sequence>
<evidence type="ECO:0000313" key="2">
    <source>
        <dbReference type="EMBL" id="OEL12810.1"/>
    </source>
</evidence>
<keyword evidence="3" id="KW-1185">Reference proteome</keyword>
<gene>
    <name evidence="2" type="ORF">BAE44_0026169</name>
</gene>
<dbReference type="Proteomes" id="UP000095767">
    <property type="component" value="Unassembled WGS sequence"/>
</dbReference>
<reference evidence="2 3" key="1">
    <citation type="submission" date="2016-09" db="EMBL/GenBank/DDBJ databases">
        <title>The draft genome of Dichanthelium oligosanthes: A C3 panicoid grass species.</title>
        <authorList>
            <person name="Studer A.J."/>
            <person name="Schnable J.C."/>
            <person name="Brutnell T.P."/>
        </authorList>
    </citation>
    <scope>NUCLEOTIDE SEQUENCE [LARGE SCALE GENOMIC DNA]</scope>
    <source>
        <strain evidence="3">cv. Kellogg 1175</strain>
        <tissue evidence="2">Leaf</tissue>
    </source>
</reference>
<evidence type="ECO:0000256" key="1">
    <source>
        <dbReference type="SAM" id="MobiDB-lite"/>
    </source>
</evidence>